<evidence type="ECO:0000313" key="3">
    <source>
        <dbReference type="Proteomes" id="UP000305546"/>
    </source>
</evidence>
<dbReference type="AlphaFoldDB" id="A0A5C4M2U0"/>
<evidence type="ECO:0000259" key="1">
    <source>
        <dbReference type="Pfam" id="PF13349"/>
    </source>
</evidence>
<reference evidence="2 3" key="1">
    <citation type="submission" date="2019-06" db="EMBL/GenBank/DDBJ databases">
        <title>Amycolatopsis alkalitolerans sp. nov., isolated from Gastrodia elata Blume.</title>
        <authorList>
            <person name="Narsing Rao M.P."/>
            <person name="Li W.J."/>
        </authorList>
    </citation>
    <scope>NUCLEOTIDE SEQUENCE [LARGE SCALE GENOMIC DNA]</scope>
    <source>
        <strain evidence="2 3">SYSUP0005</strain>
    </source>
</reference>
<gene>
    <name evidence="2" type="ORF">FG385_12775</name>
</gene>
<protein>
    <submittedName>
        <fullName evidence="2">DUF4097 domain-containing protein</fullName>
    </submittedName>
</protein>
<dbReference type="EMBL" id="VDFW01000009">
    <property type="protein sequence ID" value="TNC26047.1"/>
    <property type="molecule type" value="Genomic_DNA"/>
</dbReference>
<dbReference type="Proteomes" id="UP000305546">
    <property type="component" value="Unassembled WGS sequence"/>
</dbReference>
<dbReference type="Pfam" id="PF13349">
    <property type="entry name" value="DUF4097"/>
    <property type="match status" value="1"/>
</dbReference>
<sequence length="219" mass="22875">MGRPALAVGGTALIGAGVAIAVGWWWPHTGESVHQIAQPIHTVRLDTSSGDVRISAADTTTTSVRERFHYAGSHPDEAYRIADGRLLLNGCGRNCTVDYELVVPRGTTITGGGTSGDVRLDGVAADVTSNSGKLTVENAPGPVKAHTTSGDIKISLSTAQDVTADVTSGDVEVTVPDDRYRVNARTTSGDQDIEVPTDPAALHVLDLQATSGDIKVRHD</sequence>
<dbReference type="InterPro" id="IPR025164">
    <property type="entry name" value="Toastrack_DUF4097"/>
</dbReference>
<dbReference type="OrthoDB" id="4331847at2"/>
<accession>A0A5C4M2U0</accession>
<comment type="caution">
    <text evidence="2">The sequence shown here is derived from an EMBL/GenBank/DDBJ whole genome shotgun (WGS) entry which is preliminary data.</text>
</comment>
<feature type="domain" description="DUF4097" evidence="1">
    <location>
        <begin position="42"/>
        <end position="217"/>
    </location>
</feature>
<keyword evidence="3" id="KW-1185">Reference proteome</keyword>
<evidence type="ECO:0000313" key="2">
    <source>
        <dbReference type="EMBL" id="TNC26047.1"/>
    </source>
</evidence>
<name>A0A5C4M2U0_9PSEU</name>
<dbReference type="RefSeq" id="WP_139096913.1">
    <property type="nucleotide sequence ID" value="NZ_VDFW01000009.1"/>
</dbReference>
<organism evidence="2 3">
    <name type="scientific">Amycolatopsis alkalitolerans</name>
    <dbReference type="NCBI Taxonomy" id="2547244"/>
    <lineage>
        <taxon>Bacteria</taxon>
        <taxon>Bacillati</taxon>
        <taxon>Actinomycetota</taxon>
        <taxon>Actinomycetes</taxon>
        <taxon>Pseudonocardiales</taxon>
        <taxon>Pseudonocardiaceae</taxon>
        <taxon>Amycolatopsis</taxon>
    </lineage>
</organism>
<proteinExistence type="predicted"/>